<dbReference type="Proteomes" id="UP000001593">
    <property type="component" value="Unassembled WGS sequence"/>
</dbReference>
<dbReference type="OMA" id="ECYRYLL"/>
<protein>
    <submittedName>
        <fullName evidence="2">Uncharacterized protein</fullName>
    </submittedName>
</protein>
<name>A7RZR8_NEMVE</name>
<dbReference type="PANTHER" id="PTHR33539:SF1">
    <property type="entry name" value="UPF0764 PROTEIN C16ORF89"/>
    <property type="match status" value="1"/>
</dbReference>
<dbReference type="PANTHER" id="PTHR33539">
    <property type="entry name" value="UPF0764 PROTEIN C16ORF89"/>
    <property type="match status" value="1"/>
</dbReference>
<dbReference type="AlphaFoldDB" id="A7RZR8"/>
<evidence type="ECO:0000313" key="3">
    <source>
        <dbReference type="Proteomes" id="UP000001593"/>
    </source>
</evidence>
<dbReference type="EMBL" id="DS469558">
    <property type="protein sequence ID" value="EDO43039.1"/>
    <property type="molecule type" value="Genomic_DNA"/>
</dbReference>
<dbReference type="HOGENOM" id="CLU_051286_1_0_1"/>
<feature type="chain" id="PRO_5002714885" evidence="1">
    <location>
        <begin position="22"/>
        <end position="444"/>
    </location>
</feature>
<reference evidence="2 3" key="1">
    <citation type="journal article" date="2007" name="Science">
        <title>Sea anemone genome reveals ancestral eumetazoan gene repertoire and genomic organization.</title>
        <authorList>
            <person name="Putnam N.H."/>
            <person name="Srivastava M."/>
            <person name="Hellsten U."/>
            <person name="Dirks B."/>
            <person name="Chapman J."/>
            <person name="Salamov A."/>
            <person name="Terry A."/>
            <person name="Shapiro H."/>
            <person name="Lindquist E."/>
            <person name="Kapitonov V.V."/>
            <person name="Jurka J."/>
            <person name="Genikhovich G."/>
            <person name="Grigoriev I.V."/>
            <person name="Lucas S.M."/>
            <person name="Steele R.E."/>
            <person name="Finnerty J.R."/>
            <person name="Technau U."/>
            <person name="Martindale M.Q."/>
            <person name="Rokhsar D.S."/>
        </authorList>
    </citation>
    <scope>NUCLEOTIDE SEQUENCE [LARGE SCALE GENOMIC DNA]</scope>
    <source>
        <strain evidence="3">CH2 X CH6</strain>
    </source>
</reference>
<dbReference type="InParanoid" id="A7RZR8"/>
<organism evidence="2 3">
    <name type="scientific">Nematostella vectensis</name>
    <name type="common">Starlet sea anemone</name>
    <dbReference type="NCBI Taxonomy" id="45351"/>
    <lineage>
        <taxon>Eukaryota</taxon>
        <taxon>Metazoa</taxon>
        <taxon>Cnidaria</taxon>
        <taxon>Anthozoa</taxon>
        <taxon>Hexacorallia</taxon>
        <taxon>Actiniaria</taxon>
        <taxon>Edwardsiidae</taxon>
        <taxon>Nematostella</taxon>
    </lineage>
</organism>
<dbReference type="Pfam" id="PF15882">
    <property type="entry name" value="DUF4735"/>
    <property type="match status" value="1"/>
</dbReference>
<feature type="signal peptide" evidence="1">
    <location>
        <begin position="1"/>
        <end position="21"/>
    </location>
</feature>
<keyword evidence="3" id="KW-1185">Reference proteome</keyword>
<dbReference type="PhylomeDB" id="A7RZR8"/>
<accession>A7RZR8</accession>
<dbReference type="STRING" id="45351.A7RZR8"/>
<gene>
    <name evidence="2" type="ORF">NEMVEDRAFT_v1g241819</name>
</gene>
<proteinExistence type="predicted"/>
<evidence type="ECO:0000256" key="1">
    <source>
        <dbReference type="SAM" id="SignalP"/>
    </source>
</evidence>
<sequence>MGVNNFSYVILFLAASFGSTAFTGQVDKDRELTNNLLDALNRVLTFYDHDHKTVNLDGVYGLRVAEGSLKKILEEFKGGKVFLSRRDFNSIRALWTRAGQISKRALPYLQKHNPAYFHRFKKQVSGPWLEFKAFRKLDVALIVPVNKRESIEFDEDTSDKCMEEMSGTGEIKVPCRLSDSCWRMMMFKGAGGYTLTHQALFLLLGETQGCRNKLDEKIKKSKSGTGLQQVYDRICASMYPQMVEFEKHPNSDGRDLYMEQAMVCGMMGYSRFLSKDRLKNILSWQNAKGCYGDDESNDDRDVYDISYDKGRIYGRIPQYEEISRRDIKHVASARKLLSMKTMRSLLVEKALEDGCMSHITGVATGLLGVYLRWLVHNAPQKQSTMFDGLSEAEQVRKSTNKEGPLFLRHIMGSHEQLAALAVVTWKVRKFSPHFRYFKKRGHTI</sequence>
<dbReference type="InterPro" id="IPR031751">
    <property type="entry name" value="DUF4735"/>
</dbReference>
<keyword evidence="1" id="KW-0732">Signal</keyword>
<dbReference type="eggNOG" id="ENOG502RBYN">
    <property type="taxonomic scope" value="Eukaryota"/>
</dbReference>
<evidence type="ECO:0000313" key="2">
    <source>
        <dbReference type="EMBL" id="EDO43039.1"/>
    </source>
</evidence>